<evidence type="ECO:0000313" key="4">
    <source>
        <dbReference type="Proteomes" id="UP000244893"/>
    </source>
</evidence>
<gene>
    <name evidence="3" type="ORF">DDQ50_10655</name>
</gene>
<dbReference type="InterPro" id="IPR050463">
    <property type="entry name" value="Gfo/Idh/MocA_oxidrdct_glycsds"/>
</dbReference>
<sequence length="352" mass="37842">MADSTIGVGILGCGPVTQAIHIPTIDRIRDSVQVVNVMDVNAQVAEAIASRVESRWTTSADELIADPAVEIVVVCSPNKFHAAQVIAACRAGKKAVLCEKPLALTEAEAREIAQVSAETGVPVVVGAMHTFDPAWLSARAEWGDLVETAHTIRYSIVLTPNTRSEDFASEIFGRPGARIDARSAVDIAADVMHGSIMGLAIHDLPLVRVFCPDFTDVELLSSQVLDPGGYLVNLRVGAKNVQLYGLNNESWRPEWRFEAVSDDTVMRIDFPPPYVHAGSGVTTFFDGESTRSFGPTGVNGYEREWRYVADLARGEAEPLDVSYLADDLAFAVGIADAATANVRARFGSEVTA</sequence>
<dbReference type="GO" id="GO:0000166">
    <property type="term" value="F:nucleotide binding"/>
    <property type="evidence" value="ECO:0007669"/>
    <property type="project" value="InterPro"/>
</dbReference>
<evidence type="ECO:0000313" key="3">
    <source>
        <dbReference type="EMBL" id="PVZ94196.1"/>
    </source>
</evidence>
<accession>A0A2V1HNN3</accession>
<keyword evidence="4" id="KW-1185">Reference proteome</keyword>
<dbReference type="Gene3D" id="3.40.50.720">
    <property type="entry name" value="NAD(P)-binding Rossmann-like Domain"/>
    <property type="match status" value="1"/>
</dbReference>
<dbReference type="EMBL" id="QEOP01000002">
    <property type="protein sequence ID" value="PVZ94196.1"/>
    <property type="molecule type" value="Genomic_DNA"/>
</dbReference>
<dbReference type="PANTHER" id="PTHR43818">
    <property type="entry name" value="BCDNA.GH03377"/>
    <property type="match status" value="1"/>
</dbReference>
<protein>
    <submittedName>
        <fullName evidence="3">Oxidoreductase</fullName>
    </submittedName>
</protein>
<dbReference type="PANTHER" id="PTHR43818:SF11">
    <property type="entry name" value="BCDNA.GH03377"/>
    <property type="match status" value="1"/>
</dbReference>
<evidence type="ECO:0000259" key="2">
    <source>
        <dbReference type="Pfam" id="PF01408"/>
    </source>
</evidence>
<name>A0A2V1HNN3_9MICO</name>
<evidence type="ECO:0000256" key="1">
    <source>
        <dbReference type="ARBA" id="ARBA00023002"/>
    </source>
</evidence>
<dbReference type="SUPFAM" id="SSF51735">
    <property type="entry name" value="NAD(P)-binding Rossmann-fold domains"/>
    <property type="match status" value="1"/>
</dbReference>
<dbReference type="Gene3D" id="3.30.360.10">
    <property type="entry name" value="Dihydrodipicolinate Reductase, domain 2"/>
    <property type="match status" value="1"/>
</dbReference>
<dbReference type="InterPro" id="IPR036291">
    <property type="entry name" value="NAD(P)-bd_dom_sf"/>
</dbReference>
<feature type="domain" description="Gfo/Idh/MocA-like oxidoreductase N-terminal" evidence="2">
    <location>
        <begin position="6"/>
        <end position="126"/>
    </location>
</feature>
<dbReference type="AlphaFoldDB" id="A0A2V1HNN3"/>
<dbReference type="RefSeq" id="WP_116756709.1">
    <property type="nucleotide sequence ID" value="NZ_JBHUEX010000001.1"/>
</dbReference>
<reference evidence="3 4" key="1">
    <citation type="submission" date="2018-05" db="EMBL/GenBank/DDBJ databases">
        <title>Amnibacterium sp. M8JJ-5, whole genome shotgun sequence.</title>
        <authorList>
            <person name="Tuo L."/>
        </authorList>
    </citation>
    <scope>NUCLEOTIDE SEQUENCE [LARGE SCALE GENOMIC DNA]</scope>
    <source>
        <strain evidence="3 4">M8JJ-5</strain>
    </source>
</reference>
<dbReference type="Proteomes" id="UP000244893">
    <property type="component" value="Unassembled WGS sequence"/>
</dbReference>
<dbReference type="Pfam" id="PF01408">
    <property type="entry name" value="GFO_IDH_MocA"/>
    <property type="match status" value="1"/>
</dbReference>
<dbReference type="OrthoDB" id="9801953at2"/>
<organism evidence="3 4">
    <name type="scientific">Amnibacterium flavum</name>
    <dbReference type="NCBI Taxonomy" id="2173173"/>
    <lineage>
        <taxon>Bacteria</taxon>
        <taxon>Bacillati</taxon>
        <taxon>Actinomycetota</taxon>
        <taxon>Actinomycetes</taxon>
        <taxon>Micrococcales</taxon>
        <taxon>Microbacteriaceae</taxon>
        <taxon>Amnibacterium</taxon>
    </lineage>
</organism>
<dbReference type="InterPro" id="IPR000683">
    <property type="entry name" value="Gfo/Idh/MocA-like_OxRdtase_N"/>
</dbReference>
<proteinExistence type="predicted"/>
<keyword evidence="1" id="KW-0560">Oxidoreductase</keyword>
<dbReference type="GO" id="GO:0016491">
    <property type="term" value="F:oxidoreductase activity"/>
    <property type="evidence" value="ECO:0007669"/>
    <property type="project" value="UniProtKB-KW"/>
</dbReference>
<comment type="caution">
    <text evidence="3">The sequence shown here is derived from an EMBL/GenBank/DDBJ whole genome shotgun (WGS) entry which is preliminary data.</text>
</comment>